<protein>
    <submittedName>
        <fullName evidence="2">Uncharacterized protein</fullName>
    </submittedName>
</protein>
<evidence type="ECO:0000256" key="1">
    <source>
        <dbReference type="SAM" id="MobiDB-lite"/>
    </source>
</evidence>
<feature type="compositionally biased region" description="Polar residues" evidence="1">
    <location>
        <begin position="15"/>
        <end position="30"/>
    </location>
</feature>
<gene>
    <name evidence="2" type="ORF">AFUS01_LOCUS34271</name>
</gene>
<proteinExistence type="predicted"/>
<dbReference type="AlphaFoldDB" id="A0A8J2L0A1"/>
<dbReference type="EMBL" id="CAJVCH010531670">
    <property type="protein sequence ID" value="CAG7824093.1"/>
    <property type="molecule type" value="Genomic_DNA"/>
</dbReference>
<sequence>MLVCILARRGPGLKVNNTSVSTPVAPSPNSMDKKKDMQLNGT</sequence>
<organism evidence="2 3">
    <name type="scientific">Allacma fusca</name>
    <dbReference type="NCBI Taxonomy" id="39272"/>
    <lineage>
        <taxon>Eukaryota</taxon>
        <taxon>Metazoa</taxon>
        <taxon>Ecdysozoa</taxon>
        <taxon>Arthropoda</taxon>
        <taxon>Hexapoda</taxon>
        <taxon>Collembola</taxon>
        <taxon>Symphypleona</taxon>
        <taxon>Sminthuridae</taxon>
        <taxon>Allacma</taxon>
    </lineage>
</organism>
<feature type="non-terminal residue" evidence="2">
    <location>
        <position position="1"/>
    </location>
</feature>
<evidence type="ECO:0000313" key="2">
    <source>
        <dbReference type="EMBL" id="CAG7824093.1"/>
    </source>
</evidence>
<reference evidence="2" key="1">
    <citation type="submission" date="2021-06" db="EMBL/GenBank/DDBJ databases">
        <authorList>
            <person name="Hodson N. C."/>
            <person name="Mongue J. A."/>
            <person name="Jaron S. K."/>
        </authorList>
    </citation>
    <scope>NUCLEOTIDE SEQUENCE</scope>
</reference>
<name>A0A8J2L0A1_9HEXA</name>
<comment type="caution">
    <text evidence="2">The sequence shown here is derived from an EMBL/GenBank/DDBJ whole genome shotgun (WGS) entry which is preliminary data.</text>
</comment>
<feature type="non-terminal residue" evidence="2">
    <location>
        <position position="42"/>
    </location>
</feature>
<accession>A0A8J2L0A1</accession>
<feature type="compositionally biased region" description="Basic and acidic residues" evidence="1">
    <location>
        <begin position="31"/>
        <end position="42"/>
    </location>
</feature>
<feature type="region of interest" description="Disordered" evidence="1">
    <location>
        <begin position="14"/>
        <end position="42"/>
    </location>
</feature>
<dbReference type="Proteomes" id="UP000708208">
    <property type="component" value="Unassembled WGS sequence"/>
</dbReference>
<evidence type="ECO:0000313" key="3">
    <source>
        <dbReference type="Proteomes" id="UP000708208"/>
    </source>
</evidence>
<keyword evidence="3" id="KW-1185">Reference proteome</keyword>